<organism evidence="2">
    <name type="scientific">marine sediment metagenome</name>
    <dbReference type="NCBI Taxonomy" id="412755"/>
    <lineage>
        <taxon>unclassified sequences</taxon>
        <taxon>metagenomes</taxon>
        <taxon>ecological metagenomes</taxon>
    </lineage>
</organism>
<dbReference type="Gene3D" id="1.10.260.40">
    <property type="entry name" value="lambda repressor-like DNA-binding domains"/>
    <property type="match status" value="1"/>
</dbReference>
<dbReference type="SMART" id="SM00530">
    <property type="entry name" value="HTH_XRE"/>
    <property type="match status" value="1"/>
</dbReference>
<evidence type="ECO:0000259" key="1">
    <source>
        <dbReference type="PROSITE" id="PS50943"/>
    </source>
</evidence>
<dbReference type="InterPro" id="IPR010982">
    <property type="entry name" value="Lambda_DNA-bd_dom_sf"/>
</dbReference>
<feature type="domain" description="HTH cro/C1-type" evidence="1">
    <location>
        <begin position="13"/>
        <end position="67"/>
    </location>
</feature>
<dbReference type="SUPFAM" id="SSF47413">
    <property type="entry name" value="lambda repressor-like DNA-binding domains"/>
    <property type="match status" value="1"/>
</dbReference>
<dbReference type="PROSITE" id="PS50943">
    <property type="entry name" value="HTH_CROC1"/>
    <property type="match status" value="1"/>
</dbReference>
<dbReference type="EMBL" id="LAZR01000244">
    <property type="protein sequence ID" value="KKN79647.1"/>
    <property type="molecule type" value="Genomic_DNA"/>
</dbReference>
<name>A0A0F9TXG2_9ZZZZ</name>
<proteinExistence type="predicted"/>
<protein>
    <recommendedName>
        <fullName evidence="1">HTH cro/C1-type domain-containing protein</fullName>
    </recommendedName>
</protein>
<dbReference type="CDD" id="cd00093">
    <property type="entry name" value="HTH_XRE"/>
    <property type="match status" value="1"/>
</dbReference>
<reference evidence="2" key="1">
    <citation type="journal article" date="2015" name="Nature">
        <title>Complex archaea that bridge the gap between prokaryotes and eukaryotes.</title>
        <authorList>
            <person name="Spang A."/>
            <person name="Saw J.H."/>
            <person name="Jorgensen S.L."/>
            <person name="Zaremba-Niedzwiedzka K."/>
            <person name="Martijn J."/>
            <person name="Lind A.E."/>
            <person name="van Eijk R."/>
            <person name="Schleper C."/>
            <person name="Guy L."/>
            <person name="Ettema T.J."/>
        </authorList>
    </citation>
    <scope>NUCLEOTIDE SEQUENCE</scope>
</reference>
<dbReference type="GO" id="GO:0003677">
    <property type="term" value="F:DNA binding"/>
    <property type="evidence" value="ECO:0007669"/>
    <property type="project" value="InterPro"/>
</dbReference>
<accession>A0A0F9TXG2</accession>
<comment type="caution">
    <text evidence="2">The sequence shown here is derived from an EMBL/GenBank/DDBJ whole genome shotgun (WGS) entry which is preliminary data.</text>
</comment>
<dbReference type="AlphaFoldDB" id="A0A0F9TXG2"/>
<dbReference type="InterPro" id="IPR001387">
    <property type="entry name" value="Cro/C1-type_HTH"/>
</dbReference>
<sequence length="74" mass="8626">MDEFFNSSIATQIKTLRKQRDWTQEDLAKKANMKQARISLLENASYSSWSMSTLRRLAEAFDLTLYVTFEVAND</sequence>
<gene>
    <name evidence="2" type="ORF">LCGC14_0338510</name>
</gene>
<dbReference type="Pfam" id="PF01381">
    <property type="entry name" value="HTH_3"/>
    <property type="match status" value="1"/>
</dbReference>
<evidence type="ECO:0000313" key="2">
    <source>
        <dbReference type="EMBL" id="KKN79647.1"/>
    </source>
</evidence>